<sequence>GKVDVNSKDRYGQTPLWWAARNMHEAVVKLLLDTGMVDVDLKDRYGQTPLWWAAANGHEVVIKLLRSH</sequence>
<dbReference type="Pfam" id="PF12796">
    <property type="entry name" value="Ank_2"/>
    <property type="match status" value="1"/>
</dbReference>
<gene>
    <name evidence="4" type="ORF">K469DRAFT_526586</name>
</gene>
<organism evidence="4 5">
    <name type="scientific">Zopfia rhizophila CBS 207.26</name>
    <dbReference type="NCBI Taxonomy" id="1314779"/>
    <lineage>
        <taxon>Eukaryota</taxon>
        <taxon>Fungi</taxon>
        <taxon>Dikarya</taxon>
        <taxon>Ascomycota</taxon>
        <taxon>Pezizomycotina</taxon>
        <taxon>Dothideomycetes</taxon>
        <taxon>Dothideomycetes incertae sedis</taxon>
        <taxon>Zopfiaceae</taxon>
        <taxon>Zopfia</taxon>
    </lineage>
</organism>
<evidence type="ECO:0000313" key="4">
    <source>
        <dbReference type="EMBL" id="KAF2180965.1"/>
    </source>
</evidence>
<dbReference type="SMART" id="SM00248">
    <property type="entry name" value="ANK"/>
    <property type="match status" value="2"/>
</dbReference>
<feature type="non-terminal residue" evidence="4">
    <location>
        <position position="68"/>
    </location>
</feature>
<dbReference type="Proteomes" id="UP000800200">
    <property type="component" value="Unassembled WGS sequence"/>
</dbReference>
<dbReference type="OrthoDB" id="341259at2759"/>
<dbReference type="SUPFAM" id="SSF48403">
    <property type="entry name" value="Ankyrin repeat"/>
    <property type="match status" value="1"/>
</dbReference>
<feature type="repeat" description="ANK" evidence="3">
    <location>
        <begin position="11"/>
        <end position="35"/>
    </location>
</feature>
<feature type="repeat" description="ANK" evidence="3">
    <location>
        <begin position="45"/>
        <end position="68"/>
    </location>
</feature>
<dbReference type="InterPro" id="IPR036770">
    <property type="entry name" value="Ankyrin_rpt-contain_sf"/>
</dbReference>
<evidence type="ECO:0000256" key="3">
    <source>
        <dbReference type="PROSITE-ProRule" id="PRU00023"/>
    </source>
</evidence>
<keyword evidence="5" id="KW-1185">Reference proteome</keyword>
<evidence type="ECO:0000256" key="1">
    <source>
        <dbReference type="ARBA" id="ARBA00022737"/>
    </source>
</evidence>
<evidence type="ECO:0000256" key="2">
    <source>
        <dbReference type="ARBA" id="ARBA00023043"/>
    </source>
</evidence>
<dbReference type="Gene3D" id="1.25.40.20">
    <property type="entry name" value="Ankyrin repeat-containing domain"/>
    <property type="match status" value="1"/>
</dbReference>
<reference evidence="4" key="1">
    <citation type="journal article" date="2020" name="Stud. Mycol.">
        <title>101 Dothideomycetes genomes: a test case for predicting lifestyles and emergence of pathogens.</title>
        <authorList>
            <person name="Haridas S."/>
            <person name="Albert R."/>
            <person name="Binder M."/>
            <person name="Bloem J."/>
            <person name="Labutti K."/>
            <person name="Salamov A."/>
            <person name="Andreopoulos B."/>
            <person name="Baker S."/>
            <person name="Barry K."/>
            <person name="Bills G."/>
            <person name="Bluhm B."/>
            <person name="Cannon C."/>
            <person name="Castanera R."/>
            <person name="Culley D."/>
            <person name="Daum C."/>
            <person name="Ezra D."/>
            <person name="Gonzalez J."/>
            <person name="Henrissat B."/>
            <person name="Kuo A."/>
            <person name="Liang C."/>
            <person name="Lipzen A."/>
            <person name="Lutzoni F."/>
            <person name="Magnuson J."/>
            <person name="Mondo S."/>
            <person name="Nolan M."/>
            <person name="Ohm R."/>
            <person name="Pangilinan J."/>
            <person name="Park H.-J."/>
            <person name="Ramirez L."/>
            <person name="Alfaro M."/>
            <person name="Sun H."/>
            <person name="Tritt A."/>
            <person name="Yoshinaga Y."/>
            <person name="Zwiers L.-H."/>
            <person name="Turgeon B."/>
            <person name="Goodwin S."/>
            <person name="Spatafora J."/>
            <person name="Crous P."/>
            <person name="Grigoriev I."/>
        </authorList>
    </citation>
    <scope>NUCLEOTIDE SEQUENCE</scope>
    <source>
        <strain evidence="4">CBS 207.26</strain>
    </source>
</reference>
<dbReference type="AlphaFoldDB" id="A0A6A6DPM5"/>
<name>A0A6A6DPM5_9PEZI</name>
<keyword evidence="1" id="KW-0677">Repeat</keyword>
<evidence type="ECO:0000313" key="5">
    <source>
        <dbReference type="Proteomes" id="UP000800200"/>
    </source>
</evidence>
<keyword evidence="2 3" id="KW-0040">ANK repeat</keyword>
<dbReference type="PANTHER" id="PTHR24171">
    <property type="entry name" value="ANKYRIN REPEAT DOMAIN-CONTAINING PROTEIN 39-RELATED"/>
    <property type="match status" value="1"/>
</dbReference>
<dbReference type="PROSITE" id="PS50297">
    <property type="entry name" value="ANK_REP_REGION"/>
    <property type="match status" value="2"/>
</dbReference>
<accession>A0A6A6DPM5</accession>
<dbReference type="InterPro" id="IPR002110">
    <property type="entry name" value="Ankyrin_rpt"/>
</dbReference>
<feature type="non-terminal residue" evidence="4">
    <location>
        <position position="1"/>
    </location>
</feature>
<dbReference type="PROSITE" id="PS50088">
    <property type="entry name" value="ANK_REPEAT"/>
    <property type="match status" value="2"/>
</dbReference>
<proteinExistence type="predicted"/>
<protein>
    <submittedName>
        <fullName evidence="4">Ankyrin</fullName>
    </submittedName>
</protein>
<dbReference type="EMBL" id="ML994655">
    <property type="protein sequence ID" value="KAF2180965.1"/>
    <property type="molecule type" value="Genomic_DNA"/>
</dbReference>